<evidence type="ECO:0000256" key="15">
    <source>
        <dbReference type="ARBA" id="ARBA00033028"/>
    </source>
</evidence>
<dbReference type="STRING" id="34062.AXE82_04200"/>
<evidence type="ECO:0000256" key="8">
    <source>
        <dbReference type="ARBA" id="ARBA00022963"/>
    </source>
</evidence>
<sequence>MPMVPSNNPDTNQRPINWLIIVLASSIIALLIACILWLKPKDAVKTANPLPQDAASAMPSGELPSHQTATLANASSITANANPLPISLATSLPKSLQGTQVDGEIIIDENKQLVVTAGLRRLFDYFLSAQGEEPLTQIEQRVIAYIREHTPEPAASQAVNIFQNYLTYLTAVSQLDKPKAQQNPNVSALDLSAIKNQLRAVQQLQARYFDAKTREAFFGDEQALNDYNMTVVEANQNAQLSNDQRQAIIDKAQTAYIASVKDPNLQTKLTEQRNIDKLLAQTQQMQQQGATQSQINAMRSQYVSPEAVKRLEQLDQSEAQFAQRVATYQTQSNQILSKLGNVPQAQQQIVALQQTMFTPEERLRLDVLTKQR</sequence>
<evidence type="ECO:0000256" key="13">
    <source>
        <dbReference type="ARBA" id="ARBA00030948"/>
    </source>
</evidence>
<evidence type="ECO:0000256" key="10">
    <source>
        <dbReference type="ARBA" id="ARBA00023098"/>
    </source>
</evidence>
<dbReference type="GO" id="GO:0005886">
    <property type="term" value="C:plasma membrane"/>
    <property type="evidence" value="ECO:0007669"/>
    <property type="project" value="UniProtKB-SubCell"/>
</dbReference>
<comment type="function">
    <text evidence="1">May be involved in the folding of the extracellular lipase during its passage through the periplasm.</text>
</comment>
<keyword evidence="11 16" id="KW-0472">Membrane</keyword>
<keyword evidence="8" id="KW-0442">Lipid degradation</keyword>
<dbReference type="NCBIfam" id="NF002334">
    <property type="entry name" value="PRK01294.1-2"/>
    <property type="match status" value="1"/>
</dbReference>
<comment type="similarity">
    <text evidence="3">Belongs to the lipase chaperone family.</text>
</comment>
<keyword evidence="9 16" id="KW-1133">Transmembrane helix</keyword>
<dbReference type="GO" id="GO:0006457">
    <property type="term" value="P:protein folding"/>
    <property type="evidence" value="ECO:0007669"/>
    <property type="project" value="InterPro"/>
</dbReference>
<gene>
    <name evidence="17" type="ORF">NP7_08100</name>
</gene>
<evidence type="ECO:0000256" key="6">
    <source>
        <dbReference type="ARBA" id="ARBA00022519"/>
    </source>
</evidence>
<evidence type="ECO:0000256" key="11">
    <source>
        <dbReference type="ARBA" id="ARBA00023136"/>
    </source>
</evidence>
<keyword evidence="10" id="KW-0443">Lipid metabolism</keyword>
<dbReference type="EMBL" id="CP024443">
    <property type="protein sequence ID" value="ATR79208.1"/>
    <property type="molecule type" value="Genomic_DNA"/>
</dbReference>
<comment type="subcellular location">
    <subcellularLocation>
        <location evidence="2">Cell inner membrane</location>
        <topology evidence="2">Single-pass membrane protein</topology>
        <orientation evidence="2">Periplasmic side</orientation>
    </subcellularLocation>
</comment>
<evidence type="ECO:0000256" key="5">
    <source>
        <dbReference type="ARBA" id="ARBA00022475"/>
    </source>
</evidence>
<evidence type="ECO:0000313" key="18">
    <source>
        <dbReference type="Proteomes" id="UP000229340"/>
    </source>
</evidence>
<dbReference type="SUPFAM" id="SSF158855">
    <property type="entry name" value="Lipase chaperone-like"/>
    <property type="match status" value="1"/>
</dbReference>
<protein>
    <recommendedName>
        <fullName evidence="4">Lipase chaperone</fullName>
    </recommendedName>
    <alternativeName>
        <fullName evidence="15">Lipase foldase</fullName>
    </alternativeName>
    <alternativeName>
        <fullName evidence="13">Lipase helper protein</fullName>
    </alternativeName>
    <alternativeName>
        <fullName evidence="14">Lipase modulator</fullName>
    </alternativeName>
</protein>
<keyword evidence="5" id="KW-1003">Cell membrane</keyword>
<accession>A0A2D2LVZ9</accession>
<proteinExistence type="inferred from homology"/>
<dbReference type="AlphaFoldDB" id="A0A2D2LVZ9"/>
<name>A0A2D2LVZ9_FAUOS</name>
<evidence type="ECO:0000313" key="17">
    <source>
        <dbReference type="EMBL" id="ATR79208.1"/>
    </source>
</evidence>
<evidence type="ECO:0000256" key="7">
    <source>
        <dbReference type="ARBA" id="ARBA00022692"/>
    </source>
</evidence>
<feature type="transmembrane region" description="Helical" evidence="16">
    <location>
        <begin position="16"/>
        <end position="38"/>
    </location>
</feature>
<evidence type="ECO:0000256" key="14">
    <source>
        <dbReference type="ARBA" id="ARBA00031542"/>
    </source>
</evidence>
<evidence type="ECO:0000256" key="9">
    <source>
        <dbReference type="ARBA" id="ARBA00022989"/>
    </source>
</evidence>
<dbReference type="GO" id="GO:0051082">
    <property type="term" value="F:unfolded protein binding"/>
    <property type="evidence" value="ECO:0007669"/>
    <property type="project" value="InterPro"/>
</dbReference>
<evidence type="ECO:0000256" key="1">
    <source>
        <dbReference type="ARBA" id="ARBA00003280"/>
    </source>
</evidence>
<reference evidence="18" key="1">
    <citation type="submission" date="2017-11" db="EMBL/GenBank/DDBJ databases">
        <title>Complete genome sequence of Moraxella osloensis NP7 isolated from human skin.</title>
        <authorList>
            <person name="Lee K."/>
            <person name="Lim J.Y."/>
            <person name="Hwang I."/>
        </authorList>
    </citation>
    <scope>NUCLEOTIDE SEQUENCE [LARGE SCALE GENOMIC DNA]</scope>
    <source>
        <strain evidence="18">NP7</strain>
    </source>
</reference>
<dbReference type="GO" id="GO:0016042">
    <property type="term" value="P:lipid catabolic process"/>
    <property type="evidence" value="ECO:0007669"/>
    <property type="project" value="UniProtKB-KW"/>
</dbReference>
<dbReference type="InterPro" id="IPR004961">
    <property type="entry name" value="Lipase_chaperone"/>
</dbReference>
<evidence type="ECO:0000256" key="4">
    <source>
        <dbReference type="ARBA" id="ARBA00019692"/>
    </source>
</evidence>
<dbReference type="Proteomes" id="UP000229340">
    <property type="component" value="Chromosome"/>
</dbReference>
<organism evidence="17 18">
    <name type="scientific">Faucicola osloensis</name>
    <name type="common">Moraxella osloensis</name>
    <dbReference type="NCBI Taxonomy" id="34062"/>
    <lineage>
        <taxon>Bacteria</taxon>
        <taxon>Pseudomonadati</taxon>
        <taxon>Pseudomonadota</taxon>
        <taxon>Gammaproteobacteria</taxon>
        <taxon>Moraxellales</taxon>
        <taxon>Moraxellaceae</taxon>
        <taxon>Faucicola</taxon>
    </lineage>
</organism>
<evidence type="ECO:0000256" key="2">
    <source>
        <dbReference type="ARBA" id="ARBA00004383"/>
    </source>
</evidence>
<evidence type="ECO:0000256" key="16">
    <source>
        <dbReference type="SAM" id="Phobius"/>
    </source>
</evidence>
<keyword evidence="12" id="KW-0143">Chaperone</keyword>
<keyword evidence="6" id="KW-0997">Cell inner membrane</keyword>
<evidence type="ECO:0000256" key="12">
    <source>
        <dbReference type="ARBA" id="ARBA00023186"/>
    </source>
</evidence>
<keyword evidence="7 16" id="KW-0812">Transmembrane</keyword>
<evidence type="ECO:0000256" key="3">
    <source>
        <dbReference type="ARBA" id="ARBA00010358"/>
    </source>
</evidence>
<dbReference type="Pfam" id="PF03280">
    <property type="entry name" value="Lipase_chap"/>
    <property type="match status" value="1"/>
</dbReference>